<dbReference type="OrthoDB" id="61870at2759"/>
<dbReference type="Pfam" id="PF08445">
    <property type="entry name" value="FR47"/>
    <property type="match status" value="1"/>
</dbReference>
<sequence length="297" mass="33869">MPNLTVTRYQHIDTFLKETEAYLQQHEIKNTFVLTTAYQIQKAGKDASYYCGAIWNDRHDLIFAIVAQDNGFVYASSLYNEHQTDAIGLLTRDLLEASLTIQGLHSYQPVLDILLKSIETQSSMTFVKKFDALSFELRQEVKWPSRAKEIAQAESTSLRIASSTADDMRILQQWTYNFIQDAFDNPKVITQSVDSICQDMVASKGLYFMCIDGVPVSMAWKVRPLRHGTSLAYVYTPVEHRNKGYGAACVAMTSEVILRDYTYITLFVDIKRDPIDNLYARVGYKYFGKAGRLERLG</sequence>
<dbReference type="VEuPathDB" id="FungiDB:HMPREF1544_06771"/>
<dbReference type="Gene3D" id="3.40.630.30">
    <property type="match status" value="1"/>
</dbReference>
<dbReference type="EMBL" id="KE123989">
    <property type="protein sequence ID" value="EPB86409.1"/>
    <property type="molecule type" value="Genomic_DNA"/>
</dbReference>
<dbReference type="OMA" id="CVAMTSE"/>
<evidence type="ECO:0000313" key="3">
    <source>
        <dbReference type="Proteomes" id="UP000014254"/>
    </source>
</evidence>
<evidence type="ECO:0000259" key="1">
    <source>
        <dbReference type="Pfam" id="PF08445"/>
    </source>
</evidence>
<protein>
    <recommendedName>
        <fullName evidence="1">GCN5-related N-acetyltransferase Rv2170-like domain-containing protein</fullName>
    </recommendedName>
</protein>
<name>S2J9T7_MUCC1</name>
<dbReference type="GO" id="GO:0016747">
    <property type="term" value="F:acyltransferase activity, transferring groups other than amino-acyl groups"/>
    <property type="evidence" value="ECO:0007669"/>
    <property type="project" value="InterPro"/>
</dbReference>
<dbReference type="Proteomes" id="UP000014254">
    <property type="component" value="Unassembled WGS sequence"/>
</dbReference>
<dbReference type="InParanoid" id="S2J9T7"/>
<dbReference type="InterPro" id="IPR013653">
    <property type="entry name" value="GCN5-like_dom"/>
</dbReference>
<gene>
    <name evidence="2" type="ORF">HMPREF1544_06771</name>
</gene>
<dbReference type="AlphaFoldDB" id="S2J9T7"/>
<dbReference type="SUPFAM" id="SSF55729">
    <property type="entry name" value="Acyl-CoA N-acyltransferases (Nat)"/>
    <property type="match status" value="1"/>
</dbReference>
<organism evidence="2 3">
    <name type="scientific">Mucor circinelloides f. circinelloides (strain 1006PhL)</name>
    <name type="common">Mucormycosis agent</name>
    <name type="synonym">Calyptromyces circinelloides</name>
    <dbReference type="NCBI Taxonomy" id="1220926"/>
    <lineage>
        <taxon>Eukaryota</taxon>
        <taxon>Fungi</taxon>
        <taxon>Fungi incertae sedis</taxon>
        <taxon>Mucoromycota</taxon>
        <taxon>Mucoromycotina</taxon>
        <taxon>Mucoromycetes</taxon>
        <taxon>Mucorales</taxon>
        <taxon>Mucorineae</taxon>
        <taxon>Mucoraceae</taxon>
        <taxon>Mucor</taxon>
    </lineage>
</organism>
<keyword evidence="3" id="KW-1185">Reference proteome</keyword>
<accession>S2J9T7</accession>
<evidence type="ECO:0000313" key="2">
    <source>
        <dbReference type="EMBL" id="EPB86409.1"/>
    </source>
</evidence>
<proteinExistence type="predicted"/>
<reference evidence="3" key="1">
    <citation type="submission" date="2013-05" db="EMBL/GenBank/DDBJ databases">
        <title>The Genome sequence of Mucor circinelloides f. circinelloides 1006PhL.</title>
        <authorList>
            <consortium name="The Broad Institute Genomics Platform"/>
            <person name="Cuomo C."/>
            <person name="Earl A."/>
            <person name="Findley K."/>
            <person name="Lee S.C."/>
            <person name="Walker B."/>
            <person name="Young S."/>
            <person name="Zeng Q."/>
            <person name="Gargeya S."/>
            <person name="Fitzgerald M."/>
            <person name="Haas B."/>
            <person name="Abouelleil A."/>
            <person name="Allen A.W."/>
            <person name="Alvarado L."/>
            <person name="Arachchi H.M."/>
            <person name="Berlin A.M."/>
            <person name="Chapman S.B."/>
            <person name="Gainer-Dewar J."/>
            <person name="Goldberg J."/>
            <person name="Griggs A."/>
            <person name="Gujja S."/>
            <person name="Hansen M."/>
            <person name="Howarth C."/>
            <person name="Imamovic A."/>
            <person name="Ireland A."/>
            <person name="Larimer J."/>
            <person name="McCowan C."/>
            <person name="Murphy C."/>
            <person name="Pearson M."/>
            <person name="Poon T.W."/>
            <person name="Priest M."/>
            <person name="Roberts A."/>
            <person name="Saif S."/>
            <person name="Shea T."/>
            <person name="Sisk P."/>
            <person name="Sykes S."/>
            <person name="Wortman J."/>
            <person name="Nusbaum C."/>
            <person name="Birren B."/>
        </authorList>
    </citation>
    <scope>NUCLEOTIDE SEQUENCE [LARGE SCALE GENOMIC DNA]</scope>
    <source>
        <strain evidence="3">1006PhL</strain>
    </source>
</reference>
<dbReference type="InterPro" id="IPR016181">
    <property type="entry name" value="Acyl_CoA_acyltransferase"/>
</dbReference>
<feature type="domain" description="GCN5-related N-acetyltransferase Rv2170-like" evidence="1">
    <location>
        <begin position="219"/>
        <end position="286"/>
    </location>
</feature>